<accession>A0ABC9BCI2</accession>
<dbReference type="InterPro" id="IPR007118">
    <property type="entry name" value="Expan_Lol_pI"/>
</dbReference>
<keyword evidence="3" id="KW-0134">Cell wall</keyword>
<dbReference type="PRINTS" id="PR00829">
    <property type="entry name" value="LOLP1ALLERGN"/>
</dbReference>
<feature type="domain" description="Expansin-like EG45" evidence="8">
    <location>
        <begin position="111"/>
        <end position="215"/>
    </location>
</feature>
<dbReference type="InterPro" id="IPR036908">
    <property type="entry name" value="RlpA-like_sf"/>
</dbReference>
<evidence type="ECO:0000313" key="10">
    <source>
        <dbReference type="EMBL" id="CAL4997114.1"/>
    </source>
</evidence>
<evidence type="ECO:0000256" key="6">
    <source>
        <dbReference type="ARBA" id="ARBA00023180"/>
    </source>
</evidence>
<dbReference type="PANTHER" id="PTHR31692">
    <property type="entry name" value="EXPANSIN-B3"/>
    <property type="match status" value="1"/>
</dbReference>
<keyword evidence="6" id="KW-0325">Glycoprotein</keyword>
<dbReference type="InterPro" id="IPR007117">
    <property type="entry name" value="Expansin_CBD"/>
</dbReference>
<evidence type="ECO:0000256" key="3">
    <source>
        <dbReference type="ARBA" id="ARBA00022512"/>
    </source>
</evidence>
<evidence type="ECO:0000313" key="11">
    <source>
        <dbReference type="Proteomes" id="UP001497457"/>
    </source>
</evidence>
<dbReference type="Proteomes" id="UP001497457">
    <property type="component" value="Chromosome 25rd"/>
</dbReference>
<dbReference type="EMBL" id="OZ075135">
    <property type="protein sequence ID" value="CAL4997114.1"/>
    <property type="molecule type" value="Genomic_DNA"/>
</dbReference>
<dbReference type="PROSITE" id="PS50843">
    <property type="entry name" value="EXPANSIN_CBD"/>
    <property type="match status" value="1"/>
</dbReference>
<protein>
    <submittedName>
        <fullName evidence="10">Uncharacterized protein</fullName>
    </submittedName>
</protein>
<dbReference type="PRINTS" id="PR01225">
    <property type="entry name" value="EXPANSNFAMLY"/>
</dbReference>
<evidence type="ECO:0000256" key="7">
    <source>
        <dbReference type="ARBA" id="ARBA00023316"/>
    </source>
</evidence>
<dbReference type="GO" id="GO:0071555">
    <property type="term" value="P:cell wall organization"/>
    <property type="evidence" value="ECO:0007669"/>
    <property type="project" value="UniProtKB-KW"/>
</dbReference>
<keyword evidence="7" id="KW-0961">Cell wall biogenesis/degradation</keyword>
<dbReference type="AlphaFoldDB" id="A0ABC9BCI2"/>
<dbReference type="PANTHER" id="PTHR31692:SF55">
    <property type="entry name" value="BETA-EXPANSIN 1A"/>
    <property type="match status" value="1"/>
</dbReference>
<dbReference type="InterPro" id="IPR007112">
    <property type="entry name" value="Expansin/allergen_DPBB_dom"/>
</dbReference>
<name>A0ABC9BCI2_9POAL</name>
<evidence type="ECO:0000259" key="9">
    <source>
        <dbReference type="PROSITE" id="PS50843"/>
    </source>
</evidence>
<sequence length="314" mass="33797">MPFQKPQKTNAPGCACETSDDDHCRPACAHATNPSTPALPVRSNMGSLMPNAAAVLAAVAVAALVAGRPCSGDGAPGLNITTDDVDYNGRWLPARATWYGQPNGAGPDDNGGACGIKDVNLPPYAGMTSCGNLPLFKDGKGCGSCYQIRCKLPECGNPVQVFITDMNYGPVAPYYFDLSGTAFGSMAKPGLNDQLRHRGIVDLDFRRVPCRYAPGQNIVFHVEEGSNPFYLAVLVKFVAVDGDIVQMDLKDQGSPEWQPMNHSWGAIWRADMHRPLKGPISIRITNESGRTLVATDVIPENWLPNTVYNSNIQF</sequence>
<evidence type="ECO:0000256" key="4">
    <source>
        <dbReference type="ARBA" id="ARBA00022525"/>
    </source>
</evidence>
<reference evidence="10 11" key="2">
    <citation type="submission" date="2024-10" db="EMBL/GenBank/DDBJ databases">
        <authorList>
            <person name="Ryan C."/>
        </authorList>
    </citation>
    <scope>NUCLEOTIDE SEQUENCE [LARGE SCALE GENOMIC DNA]</scope>
</reference>
<organism evidence="10 11">
    <name type="scientific">Urochloa decumbens</name>
    <dbReference type="NCBI Taxonomy" id="240449"/>
    <lineage>
        <taxon>Eukaryota</taxon>
        <taxon>Viridiplantae</taxon>
        <taxon>Streptophyta</taxon>
        <taxon>Embryophyta</taxon>
        <taxon>Tracheophyta</taxon>
        <taxon>Spermatophyta</taxon>
        <taxon>Magnoliopsida</taxon>
        <taxon>Liliopsida</taxon>
        <taxon>Poales</taxon>
        <taxon>Poaceae</taxon>
        <taxon>PACMAD clade</taxon>
        <taxon>Panicoideae</taxon>
        <taxon>Panicodae</taxon>
        <taxon>Paniceae</taxon>
        <taxon>Melinidinae</taxon>
        <taxon>Urochloa</taxon>
    </lineage>
</organism>
<dbReference type="Gene3D" id="2.60.40.760">
    <property type="entry name" value="Expansin, cellulose-binding-like domain"/>
    <property type="match status" value="1"/>
</dbReference>
<dbReference type="CDD" id="cd22275">
    <property type="entry name" value="DPBB_EXPB_N"/>
    <property type="match status" value="1"/>
</dbReference>
<dbReference type="InterPro" id="IPR009009">
    <property type="entry name" value="RlpA-like_DPBB"/>
</dbReference>
<proteinExistence type="inferred from homology"/>
<dbReference type="Gene3D" id="2.40.40.10">
    <property type="entry name" value="RlpA-like domain"/>
    <property type="match status" value="1"/>
</dbReference>
<dbReference type="SUPFAM" id="SSF49590">
    <property type="entry name" value="PHL pollen allergen"/>
    <property type="match status" value="1"/>
</dbReference>
<dbReference type="Pfam" id="PF01357">
    <property type="entry name" value="Expansin_C"/>
    <property type="match status" value="1"/>
</dbReference>
<evidence type="ECO:0000256" key="5">
    <source>
        <dbReference type="ARBA" id="ARBA00022729"/>
    </source>
</evidence>
<dbReference type="SUPFAM" id="SSF50685">
    <property type="entry name" value="Barwin-like endoglucanases"/>
    <property type="match status" value="1"/>
</dbReference>
<keyword evidence="11" id="KW-1185">Reference proteome</keyword>
<keyword evidence="4" id="KW-0964">Secreted</keyword>
<gene>
    <name evidence="10" type="ORF">URODEC1_LOCUS63241</name>
</gene>
<dbReference type="InterPro" id="IPR005795">
    <property type="entry name" value="LolPI"/>
</dbReference>
<dbReference type="InterPro" id="IPR036749">
    <property type="entry name" value="Expansin_CBD_sf"/>
</dbReference>
<keyword evidence="5" id="KW-0732">Signal</keyword>
<evidence type="ECO:0000256" key="2">
    <source>
        <dbReference type="ARBA" id="ARBA00005650"/>
    </source>
</evidence>
<dbReference type="PROSITE" id="PS50842">
    <property type="entry name" value="EXPANSIN_EG45"/>
    <property type="match status" value="1"/>
</dbReference>
<reference evidence="11" key="1">
    <citation type="submission" date="2024-06" db="EMBL/GenBank/DDBJ databases">
        <authorList>
            <person name="Ryan C."/>
        </authorList>
    </citation>
    <scope>NUCLEOTIDE SEQUENCE [LARGE SCALE GENOMIC DNA]</scope>
</reference>
<evidence type="ECO:0000259" key="8">
    <source>
        <dbReference type="PROSITE" id="PS50842"/>
    </source>
</evidence>
<evidence type="ECO:0000256" key="1">
    <source>
        <dbReference type="ARBA" id="ARBA00004191"/>
    </source>
</evidence>
<comment type="subcellular location">
    <subcellularLocation>
        <location evidence="1">Secreted</location>
        <location evidence="1">Cell wall</location>
    </subcellularLocation>
</comment>
<comment type="similarity">
    <text evidence="2">Belongs to the expansin family. Expansin B subfamily.</text>
</comment>
<feature type="domain" description="Expansin-like CBD" evidence="9">
    <location>
        <begin position="229"/>
        <end position="310"/>
    </location>
</feature>
<dbReference type="Pfam" id="PF03330">
    <property type="entry name" value="DPBB_1"/>
    <property type="match status" value="1"/>
</dbReference>